<keyword evidence="1" id="KW-1133">Transmembrane helix</keyword>
<proteinExistence type="predicted"/>
<dbReference type="AlphaFoldDB" id="A0A2W5E107"/>
<comment type="caution">
    <text evidence="3">The sequence shown here is derived from an EMBL/GenBank/DDBJ whole genome shotgun (WGS) entry which is preliminary data.</text>
</comment>
<dbReference type="NCBIfam" id="TIGR02595">
    <property type="entry name" value="PEP_CTERM"/>
    <property type="match status" value="1"/>
</dbReference>
<organism evidence="3 4">
    <name type="scientific">Roseateles depolymerans</name>
    <dbReference type="NCBI Taxonomy" id="76731"/>
    <lineage>
        <taxon>Bacteria</taxon>
        <taxon>Pseudomonadati</taxon>
        <taxon>Pseudomonadota</taxon>
        <taxon>Betaproteobacteria</taxon>
        <taxon>Burkholderiales</taxon>
        <taxon>Sphaerotilaceae</taxon>
        <taxon>Roseateles</taxon>
    </lineage>
</organism>
<protein>
    <recommendedName>
        <fullName evidence="5">PEP-CTERM protein-sorting domain-containing protein</fullName>
    </recommendedName>
</protein>
<accession>A0A2W5E107</accession>
<keyword evidence="2" id="KW-0732">Signal</keyword>
<dbReference type="InterPro" id="IPR013424">
    <property type="entry name" value="Ice-binding_C"/>
</dbReference>
<keyword evidence="1" id="KW-0812">Transmembrane</keyword>
<keyword evidence="1" id="KW-0472">Membrane</keyword>
<evidence type="ECO:0000256" key="2">
    <source>
        <dbReference type="SAM" id="SignalP"/>
    </source>
</evidence>
<evidence type="ECO:0000256" key="1">
    <source>
        <dbReference type="SAM" id="Phobius"/>
    </source>
</evidence>
<evidence type="ECO:0008006" key="5">
    <source>
        <dbReference type="Google" id="ProtNLM"/>
    </source>
</evidence>
<gene>
    <name evidence="3" type="ORF">DI603_00865</name>
</gene>
<evidence type="ECO:0000313" key="3">
    <source>
        <dbReference type="EMBL" id="PZP36548.1"/>
    </source>
</evidence>
<reference evidence="3 4" key="1">
    <citation type="submission" date="2017-08" db="EMBL/GenBank/DDBJ databases">
        <title>Infants hospitalized years apart are colonized by the same room-sourced microbial strains.</title>
        <authorList>
            <person name="Brooks B."/>
            <person name="Olm M.R."/>
            <person name="Firek B.A."/>
            <person name="Baker R."/>
            <person name="Thomas B.C."/>
            <person name="Morowitz M.J."/>
            <person name="Banfield J.F."/>
        </authorList>
    </citation>
    <scope>NUCLEOTIDE SEQUENCE [LARGE SCALE GENOMIC DNA]</scope>
    <source>
        <strain evidence="3">S2_012_000_R2_81</strain>
    </source>
</reference>
<feature type="transmembrane region" description="Helical" evidence="1">
    <location>
        <begin position="326"/>
        <end position="342"/>
    </location>
</feature>
<dbReference type="Proteomes" id="UP000249633">
    <property type="component" value="Unassembled WGS sequence"/>
</dbReference>
<feature type="chain" id="PRO_5016056976" description="PEP-CTERM protein-sorting domain-containing protein" evidence="2">
    <location>
        <begin position="35"/>
        <end position="348"/>
    </location>
</feature>
<evidence type="ECO:0000313" key="4">
    <source>
        <dbReference type="Proteomes" id="UP000249633"/>
    </source>
</evidence>
<name>A0A2W5E107_9BURK</name>
<feature type="signal peptide" evidence="2">
    <location>
        <begin position="1"/>
        <end position="34"/>
    </location>
</feature>
<sequence>MQFPKASRFATPGPRACRLALALACGAIAGPASALGFSASSWVQGWVYTNVTSPYLGDISFTVNLPSVGTYWQPGQTATDLASSSFNVAAGQPLGLDPIYDIVTSGGQYGLSYSGQSLVQRVDLHTQVGVTTVDATGALASGGNSQIQAQASASWSQEMLIAATAARPTGSYGAILVGFQLDGHFAPDSSGSAYGQIYTSFTDLAGVSYSSSAMVSTYAGDTNWTGSQTIYKKLLFQYGTPFSLSASQWASVYGNGEADFFNTGKITSIEIPFEAILQSGAQEAGLGSANDIYGYVFNSATADAENTNWDFGNNGGGFTPPVPEPSVGAMLAGGLLMLGLLARRRMQR</sequence>
<dbReference type="EMBL" id="QFOD01000001">
    <property type="protein sequence ID" value="PZP36548.1"/>
    <property type="molecule type" value="Genomic_DNA"/>
</dbReference>